<dbReference type="Proteomes" id="UP000006729">
    <property type="component" value="Chromosome 11"/>
</dbReference>
<protein>
    <submittedName>
        <fullName evidence="1">Uncharacterized protein</fullName>
    </submittedName>
</protein>
<sequence>MSRNLFLEIAFNEIHTGKVFSDDNIEEPTMTFINPYGGEMNEVSESSIQFPHRAGDLYKIIHLVTGVKKPRRKDI</sequence>
<evidence type="ECO:0000313" key="2">
    <source>
        <dbReference type="Proteomes" id="UP000006729"/>
    </source>
</evidence>
<evidence type="ECO:0000313" key="1">
    <source>
        <dbReference type="EMBL" id="KAI9386217.1"/>
    </source>
</evidence>
<organism evidence="1 2">
    <name type="scientific">Populus trichocarpa</name>
    <name type="common">Western balsam poplar</name>
    <name type="synonym">Populus balsamifera subsp. trichocarpa</name>
    <dbReference type="NCBI Taxonomy" id="3694"/>
    <lineage>
        <taxon>Eukaryota</taxon>
        <taxon>Viridiplantae</taxon>
        <taxon>Streptophyta</taxon>
        <taxon>Embryophyta</taxon>
        <taxon>Tracheophyta</taxon>
        <taxon>Spermatophyta</taxon>
        <taxon>Magnoliopsida</taxon>
        <taxon>eudicotyledons</taxon>
        <taxon>Gunneridae</taxon>
        <taxon>Pentapetalae</taxon>
        <taxon>rosids</taxon>
        <taxon>fabids</taxon>
        <taxon>Malpighiales</taxon>
        <taxon>Salicaceae</taxon>
        <taxon>Saliceae</taxon>
        <taxon>Populus</taxon>
    </lineage>
</organism>
<reference evidence="1 2" key="1">
    <citation type="journal article" date="2006" name="Science">
        <title>The genome of black cottonwood, Populus trichocarpa (Torr. &amp; Gray).</title>
        <authorList>
            <person name="Tuskan G.A."/>
            <person name="Difazio S."/>
            <person name="Jansson S."/>
            <person name="Bohlmann J."/>
            <person name="Grigoriev I."/>
            <person name="Hellsten U."/>
            <person name="Putnam N."/>
            <person name="Ralph S."/>
            <person name="Rombauts S."/>
            <person name="Salamov A."/>
            <person name="Schein J."/>
            <person name="Sterck L."/>
            <person name="Aerts A."/>
            <person name="Bhalerao R.R."/>
            <person name="Bhalerao R.P."/>
            <person name="Blaudez D."/>
            <person name="Boerjan W."/>
            <person name="Brun A."/>
            <person name="Brunner A."/>
            <person name="Busov V."/>
            <person name="Campbell M."/>
            <person name="Carlson J."/>
            <person name="Chalot M."/>
            <person name="Chapman J."/>
            <person name="Chen G.L."/>
            <person name="Cooper D."/>
            <person name="Coutinho P.M."/>
            <person name="Couturier J."/>
            <person name="Covert S."/>
            <person name="Cronk Q."/>
            <person name="Cunningham R."/>
            <person name="Davis J."/>
            <person name="Degroeve S."/>
            <person name="Dejardin A."/>
            <person name="Depamphilis C."/>
            <person name="Detter J."/>
            <person name="Dirks B."/>
            <person name="Dubchak I."/>
            <person name="Duplessis S."/>
            <person name="Ehlting J."/>
            <person name="Ellis B."/>
            <person name="Gendler K."/>
            <person name="Goodstein D."/>
            <person name="Gribskov M."/>
            <person name="Grimwood J."/>
            <person name="Groover A."/>
            <person name="Gunter L."/>
            <person name="Hamberger B."/>
            <person name="Heinze B."/>
            <person name="Helariutta Y."/>
            <person name="Henrissat B."/>
            <person name="Holligan D."/>
            <person name="Holt R."/>
            <person name="Huang W."/>
            <person name="Islam-Faridi N."/>
            <person name="Jones S."/>
            <person name="Jones-Rhoades M."/>
            <person name="Jorgensen R."/>
            <person name="Joshi C."/>
            <person name="Kangasjarvi J."/>
            <person name="Karlsson J."/>
            <person name="Kelleher C."/>
            <person name="Kirkpatrick R."/>
            <person name="Kirst M."/>
            <person name="Kohler A."/>
            <person name="Kalluri U."/>
            <person name="Larimer F."/>
            <person name="Leebens-Mack J."/>
            <person name="Leple J.C."/>
            <person name="Locascio P."/>
            <person name="Lou Y."/>
            <person name="Lucas S."/>
            <person name="Martin F."/>
            <person name="Montanini B."/>
            <person name="Napoli C."/>
            <person name="Nelson D.R."/>
            <person name="Nelson C."/>
            <person name="Nieminen K."/>
            <person name="Nilsson O."/>
            <person name="Pereda V."/>
            <person name="Peter G."/>
            <person name="Philippe R."/>
            <person name="Pilate G."/>
            <person name="Poliakov A."/>
            <person name="Razumovskaya J."/>
            <person name="Richardson P."/>
            <person name="Rinaldi C."/>
            <person name="Ritland K."/>
            <person name="Rouze P."/>
            <person name="Ryaboy D."/>
            <person name="Schmutz J."/>
            <person name="Schrader J."/>
            <person name="Segerman B."/>
            <person name="Shin H."/>
            <person name="Siddiqui A."/>
            <person name="Sterky F."/>
            <person name="Terry A."/>
            <person name="Tsai C.J."/>
            <person name="Uberbacher E."/>
            <person name="Unneberg P."/>
            <person name="Vahala J."/>
            <person name="Wall K."/>
            <person name="Wessler S."/>
            <person name="Yang G."/>
            <person name="Yin T."/>
            <person name="Douglas C."/>
            <person name="Marra M."/>
            <person name="Sandberg G."/>
            <person name="Van de Peer Y."/>
            <person name="Rokhsar D."/>
        </authorList>
    </citation>
    <scope>NUCLEOTIDE SEQUENCE [LARGE SCALE GENOMIC DNA]</scope>
    <source>
        <strain evidence="2">cv. Nisqually</strain>
    </source>
</reference>
<keyword evidence="2" id="KW-1185">Reference proteome</keyword>
<comment type="caution">
    <text evidence="1">The sequence shown here is derived from an EMBL/GenBank/DDBJ whole genome shotgun (WGS) entry which is preliminary data.</text>
</comment>
<accession>A0ACC0SAR3</accession>
<dbReference type="EMBL" id="CM009300">
    <property type="protein sequence ID" value="KAI9386217.1"/>
    <property type="molecule type" value="Genomic_DNA"/>
</dbReference>
<gene>
    <name evidence="1" type="ORF">POPTR_011G166601v4</name>
</gene>
<proteinExistence type="predicted"/>
<name>A0ACC0SAR3_POPTR</name>